<evidence type="ECO:0000313" key="1">
    <source>
        <dbReference type="EMBL" id="KKM21005.1"/>
    </source>
</evidence>
<dbReference type="EMBL" id="LAZR01013648">
    <property type="protein sequence ID" value="KKM21005.1"/>
    <property type="molecule type" value="Genomic_DNA"/>
</dbReference>
<accession>A0A0F9KZM6</accession>
<name>A0A0F9KZM6_9ZZZZ</name>
<reference evidence="1" key="1">
    <citation type="journal article" date="2015" name="Nature">
        <title>Complex archaea that bridge the gap between prokaryotes and eukaryotes.</title>
        <authorList>
            <person name="Spang A."/>
            <person name="Saw J.H."/>
            <person name="Jorgensen S.L."/>
            <person name="Zaremba-Niedzwiedzka K."/>
            <person name="Martijn J."/>
            <person name="Lind A.E."/>
            <person name="van Eijk R."/>
            <person name="Schleper C."/>
            <person name="Guy L."/>
            <person name="Ettema T.J."/>
        </authorList>
    </citation>
    <scope>NUCLEOTIDE SEQUENCE</scope>
</reference>
<dbReference type="AlphaFoldDB" id="A0A0F9KZM6"/>
<proteinExistence type="predicted"/>
<gene>
    <name evidence="1" type="ORF">LCGC14_1639720</name>
</gene>
<feature type="non-terminal residue" evidence="1">
    <location>
        <position position="155"/>
    </location>
</feature>
<protein>
    <submittedName>
        <fullName evidence="1">Uncharacterized protein</fullName>
    </submittedName>
</protein>
<organism evidence="1">
    <name type="scientific">marine sediment metagenome</name>
    <dbReference type="NCBI Taxonomy" id="412755"/>
    <lineage>
        <taxon>unclassified sequences</taxon>
        <taxon>metagenomes</taxon>
        <taxon>ecological metagenomes</taxon>
    </lineage>
</organism>
<comment type="caution">
    <text evidence="1">The sequence shown here is derived from an EMBL/GenBank/DDBJ whole genome shotgun (WGS) entry which is preliminary data.</text>
</comment>
<sequence>MSDNLKYDPLYIYKTNNSRSDAIDNILSMKMETDLGKKIVSLIKELIETDNEVDHRADPAGRGAAAAHEVVDVVHPLADLIPLLPAFPAGDDHGPAIGQSAQERTRLTYRHPGTLSHLPSSGRVPDLGERQIHFAFRRRQGVEVALEVLGVVIHQ</sequence>